<dbReference type="RefSeq" id="WP_089717046.1">
    <property type="nucleotide sequence ID" value="NZ_FNEH01000017.1"/>
</dbReference>
<dbReference type="Proteomes" id="UP000198945">
    <property type="component" value="Unassembled WGS sequence"/>
</dbReference>
<organism evidence="1 2">
    <name type="scientific">Halanaerobium congolense</name>
    <dbReference type="NCBI Taxonomy" id="54121"/>
    <lineage>
        <taxon>Bacteria</taxon>
        <taxon>Bacillati</taxon>
        <taxon>Bacillota</taxon>
        <taxon>Clostridia</taxon>
        <taxon>Halanaerobiales</taxon>
        <taxon>Halanaerobiaceae</taxon>
        <taxon>Halanaerobium</taxon>
    </lineage>
</organism>
<evidence type="ECO:0000313" key="1">
    <source>
        <dbReference type="EMBL" id="SDI84227.1"/>
    </source>
</evidence>
<protein>
    <recommendedName>
        <fullName evidence="3">MqsR (Motility quorum-sensing regulator) toxin of toxin-antitoxin system</fullName>
    </recommendedName>
</protein>
<proteinExistence type="predicted"/>
<accession>A0A1G8NVI2</accession>
<sequence>MSLVEKSKINNFLSRMREVIGKINGFHFVDREKNLNSLYKHGLTIDIAKFYIEILEVEDYWKGPEPDYKNYNNYDWWFFAREINTALGKTLFYIKIRVETRGREQVICLSFHEADYPIDFPYK</sequence>
<gene>
    <name evidence="1" type="ORF">SAMN04515654_1175</name>
</gene>
<reference evidence="1 2" key="1">
    <citation type="submission" date="2016-10" db="EMBL/GenBank/DDBJ databases">
        <authorList>
            <person name="de Groot N.N."/>
        </authorList>
    </citation>
    <scope>NUCLEOTIDE SEQUENCE [LARGE SCALE GENOMIC DNA]</scope>
    <source>
        <strain evidence="1 2">WG7</strain>
    </source>
</reference>
<dbReference type="AlphaFoldDB" id="A0A1G8NVI2"/>
<evidence type="ECO:0008006" key="3">
    <source>
        <dbReference type="Google" id="ProtNLM"/>
    </source>
</evidence>
<name>A0A1G8NVI2_9FIRM</name>
<dbReference type="EMBL" id="FNEH01000017">
    <property type="protein sequence ID" value="SDI84227.1"/>
    <property type="molecule type" value="Genomic_DNA"/>
</dbReference>
<evidence type="ECO:0000313" key="2">
    <source>
        <dbReference type="Proteomes" id="UP000198945"/>
    </source>
</evidence>